<dbReference type="RefSeq" id="WP_221304016.1">
    <property type="nucleotide sequence ID" value="NZ_JACHHZ010000001.1"/>
</dbReference>
<keyword evidence="7" id="KW-0732">Signal</keyword>
<feature type="site" description="Important for catalytic activity, responsible for pKa modulation of the active site Glu and correct orientation of both the proton donor and substrate" evidence="5">
    <location>
        <position position="174"/>
    </location>
</feature>
<dbReference type="AlphaFoldDB" id="A0A841HJC0"/>
<dbReference type="Pfam" id="PF17851">
    <property type="entry name" value="GH43_C2"/>
    <property type="match status" value="1"/>
</dbReference>
<dbReference type="Pfam" id="PF04616">
    <property type="entry name" value="Glyco_hydro_43"/>
    <property type="match status" value="1"/>
</dbReference>
<dbReference type="PANTHER" id="PTHR42812:SF2">
    <property type="entry name" value="XYLOSIDASE_ARABINOSIDASE"/>
    <property type="match status" value="1"/>
</dbReference>
<name>A0A841HJC0_9GAMM</name>
<evidence type="ECO:0000256" key="7">
    <source>
        <dbReference type="SAM" id="SignalP"/>
    </source>
</evidence>
<evidence type="ECO:0000256" key="2">
    <source>
        <dbReference type="ARBA" id="ARBA00022801"/>
    </source>
</evidence>
<dbReference type="InterPro" id="IPR006311">
    <property type="entry name" value="TAT_signal"/>
</dbReference>
<gene>
    <name evidence="9" type="ORF">HNQ60_000971</name>
</gene>
<sequence>MYSRRQTLKTMLFGAAAGATSASLPTEGVAAEAGAKDCASSWSSLQWTRGIENQRKADRGDQTFLNPVMSGDHADPSILRDGDDYYMTFSSFDAYPGIVIWHSRDLINWRPVTAALRTPIGSVWAPELIKHGSRFYVYIPARTPTYRSTYVIHADDIAGPWSEPIDLKLPDHIDPGHAVGEDGKRYLFLSSGDRVRLTDDGLATVGAVEHVYDPWRYPDDWDVESFSPEGPKITRRGEWFYLITAVGGTAGPPTGHMVIAARSKSIQGPWEDAPGNPLVRTQSANEKWWSRGHATLVEGPDGSWWMMYHGYENGFWTLGRQTLLDPIEWTADGWFKATGGDLSRPIRKPGRSRPQTHGLALSDDFTKNKFGIQWGFYDPGAQEMDRVSIADGMLKLRAKGTEPHDCSPICFIAGDQSYRVQVDLEVDDTARAGLLLFYNRRLYVGLGFDDERFVMHRYGLERRGAKPAGIGRRLHMRITNDRHIVTIHHSVDGKAWTKYGVQMEVSGYHHNVAGDFLSLRPAIYAAGKGEVAVRNVRYEAL</sequence>
<keyword evidence="3 6" id="KW-0326">Glycosidase</keyword>
<feature type="active site" description="Proton acceptor" evidence="4">
    <location>
        <position position="75"/>
    </location>
</feature>
<dbReference type="InterPro" id="IPR051795">
    <property type="entry name" value="Glycosyl_Hydrlase_43"/>
</dbReference>
<dbReference type="InterPro" id="IPR013320">
    <property type="entry name" value="ConA-like_dom_sf"/>
</dbReference>
<protein>
    <submittedName>
        <fullName evidence="9">Beta-xylosidase</fullName>
    </submittedName>
</protein>
<dbReference type="GO" id="GO:0005975">
    <property type="term" value="P:carbohydrate metabolic process"/>
    <property type="evidence" value="ECO:0007669"/>
    <property type="project" value="InterPro"/>
</dbReference>
<evidence type="ECO:0000256" key="1">
    <source>
        <dbReference type="ARBA" id="ARBA00009865"/>
    </source>
</evidence>
<dbReference type="SUPFAM" id="SSF49899">
    <property type="entry name" value="Concanavalin A-like lectins/glucanases"/>
    <property type="match status" value="1"/>
</dbReference>
<organism evidence="9 10">
    <name type="scientific">Povalibacter uvarum</name>
    <dbReference type="NCBI Taxonomy" id="732238"/>
    <lineage>
        <taxon>Bacteria</taxon>
        <taxon>Pseudomonadati</taxon>
        <taxon>Pseudomonadota</taxon>
        <taxon>Gammaproteobacteria</taxon>
        <taxon>Steroidobacterales</taxon>
        <taxon>Steroidobacteraceae</taxon>
        <taxon>Povalibacter</taxon>
    </lineage>
</organism>
<dbReference type="InterPro" id="IPR006710">
    <property type="entry name" value="Glyco_hydro_43"/>
</dbReference>
<dbReference type="EMBL" id="JACHHZ010000001">
    <property type="protein sequence ID" value="MBB6092125.1"/>
    <property type="molecule type" value="Genomic_DNA"/>
</dbReference>
<dbReference type="CDD" id="cd09002">
    <property type="entry name" value="GH43_XYL-like"/>
    <property type="match status" value="1"/>
</dbReference>
<evidence type="ECO:0000256" key="3">
    <source>
        <dbReference type="ARBA" id="ARBA00023295"/>
    </source>
</evidence>
<evidence type="ECO:0000256" key="4">
    <source>
        <dbReference type="PIRSR" id="PIRSR606710-1"/>
    </source>
</evidence>
<dbReference type="Gene3D" id="2.115.10.20">
    <property type="entry name" value="Glycosyl hydrolase domain, family 43"/>
    <property type="match status" value="1"/>
</dbReference>
<feature type="signal peptide" evidence="7">
    <location>
        <begin position="1"/>
        <end position="22"/>
    </location>
</feature>
<dbReference type="InterPro" id="IPR023296">
    <property type="entry name" value="Glyco_hydro_beta-prop_sf"/>
</dbReference>
<keyword evidence="2 6" id="KW-0378">Hydrolase</keyword>
<feature type="domain" description="Beta-xylosidase C-terminal Concanavalin A-like" evidence="8">
    <location>
        <begin position="362"/>
        <end position="530"/>
    </location>
</feature>
<dbReference type="PANTHER" id="PTHR42812">
    <property type="entry name" value="BETA-XYLOSIDASE"/>
    <property type="match status" value="1"/>
</dbReference>
<dbReference type="Gene3D" id="2.60.120.200">
    <property type="match status" value="1"/>
</dbReference>
<proteinExistence type="inferred from homology"/>
<evidence type="ECO:0000256" key="6">
    <source>
        <dbReference type="RuleBase" id="RU361187"/>
    </source>
</evidence>
<evidence type="ECO:0000313" key="10">
    <source>
        <dbReference type="Proteomes" id="UP000588068"/>
    </source>
</evidence>
<feature type="chain" id="PRO_5032511045" evidence="7">
    <location>
        <begin position="23"/>
        <end position="541"/>
    </location>
</feature>
<evidence type="ECO:0000256" key="5">
    <source>
        <dbReference type="PIRSR" id="PIRSR606710-2"/>
    </source>
</evidence>
<reference evidence="9 10" key="1">
    <citation type="submission" date="2020-08" db="EMBL/GenBank/DDBJ databases">
        <title>Genomic Encyclopedia of Type Strains, Phase IV (KMG-IV): sequencing the most valuable type-strain genomes for metagenomic binning, comparative biology and taxonomic classification.</title>
        <authorList>
            <person name="Goeker M."/>
        </authorList>
    </citation>
    <scope>NUCLEOTIDE SEQUENCE [LARGE SCALE GENOMIC DNA]</scope>
    <source>
        <strain evidence="9 10">DSM 26723</strain>
    </source>
</reference>
<dbReference type="SUPFAM" id="SSF75005">
    <property type="entry name" value="Arabinanase/levansucrase/invertase"/>
    <property type="match status" value="1"/>
</dbReference>
<dbReference type="PROSITE" id="PS51318">
    <property type="entry name" value="TAT"/>
    <property type="match status" value="1"/>
</dbReference>
<accession>A0A841HJC0</accession>
<evidence type="ECO:0000313" key="9">
    <source>
        <dbReference type="EMBL" id="MBB6092125.1"/>
    </source>
</evidence>
<keyword evidence="10" id="KW-1185">Reference proteome</keyword>
<dbReference type="InterPro" id="IPR041542">
    <property type="entry name" value="GH43_C2"/>
</dbReference>
<evidence type="ECO:0000259" key="8">
    <source>
        <dbReference type="Pfam" id="PF17851"/>
    </source>
</evidence>
<comment type="caution">
    <text evidence="9">The sequence shown here is derived from an EMBL/GenBank/DDBJ whole genome shotgun (WGS) entry which is preliminary data.</text>
</comment>
<comment type="similarity">
    <text evidence="1 6">Belongs to the glycosyl hydrolase 43 family.</text>
</comment>
<feature type="active site" description="Proton donor" evidence="4">
    <location>
        <position position="229"/>
    </location>
</feature>
<dbReference type="GO" id="GO:0004553">
    <property type="term" value="F:hydrolase activity, hydrolyzing O-glycosyl compounds"/>
    <property type="evidence" value="ECO:0007669"/>
    <property type="project" value="InterPro"/>
</dbReference>
<dbReference type="Proteomes" id="UP000588068">
    <property type="component" value="Unassembled WGS sequence"/>
</dbReference>